<keyword evidence="1" id="KW-0812">Transmembrane</keyword>
<evidence type="ECO:0000256" key="1">
    <source>
        <dbReference type="SAM" id="Phobius"/>
    </source>
</evidence>
<evidence type="ECO:0000313" key="4">
    <source>
        <dbReference type="Proteomes" id="UP000001235"/>
    </source>
</evidence>
<keyword evidence="4" id="KW-1185">Reference proteome</keyword>
<evidence type="ECO:0000313" key="3">
    <source>
        <dbReference type="EMBL" id="ADL55689.1"/>
    </source>
</evidence>
<feature type="transmembrane region" description="Helical" evidence="1">
    <location>
        <begin position="41"/>
        <end position="69"/>
    </location>
</feature>
<dbReference type="InterPro" id="IPR018639">
    <property type="entry name" value="DUF2062"/>
</dbReference>
<dbReference type="EMBL" id="CP002159">
    <property type="protein sequence ID" value="ADL55689.1"/>
    <property type="molecule type" value="Genomic_DNA"/>
</dbReference>
<dbReference type="RefSeq" id="WP_013293627.1">
    <property type="nucleotide sequence ID" value="NC_014394.1"/>
</dbReference>
<organism evidence="3 4">
    <name type="scientific">Gallionella capsiferriformans (strain ES-2)</name>
    <name type="common">Gallionella ferruginea capsiferriformans (strain ES-2)</name>
    <dbReference type="NCBI Taxonomy" id="395494"/>
    <lineage>
        <taxon>Bacteria</taxon>
        <taxon>Pseudomonadati</taxon>
        <taxon>Pseudomonadota</taxon>
        <taxon>Betaproteobacteria</taxon>
        <taxon>Nitrosomonadales</taxon>
        <taxon>Gallionellaceae</taxon>
        <taxon>Gallionella</taxon>
    </lineage>
</organism>
<dbReference type="Pfam" id="PF09835">
    <property type="entry name" value="DUF2062"/>
    <property type="match status" value="1"/>
</dbReference>
<dbReference type="Proteomes" id="UP000001235">
    <property type="component" value="Chromosome"/>
</dbReference>
<proteinExistence type="predicted"/>
<keyword evidence="1" id="KW-0472">Membrane</keyword>
<feature type="transmembrane region" description="Helical" evidence="1">
    <location>
        <begin position="76"/>
        <end position="96"/>
    </location>
</feature>
<sequence>MRKFLHRVLPHHDTVVNNRWLKPFGRWLIEPNLWHLHRRSVAGGVAIGLFCGLIPGPLQMIGAALFAVLLRVNLPVALLVTLYTNPFTIVPLYLLAYRLGAQVSGTTEGLSNPPFPELQWQNMGGELWVWLLQMGKPLLIGLPLLAAGFAVAGYIAVRLAWRGGVLLKWRARRRKRV</sequence>
<dbReference type="eggNOG" id="COG3216">
    <property type="taxonomic scope" value="Bacteria"/>
</dbReference>
<protein>
    <recommendedName>
        <fullName evidence="2">DUF2062 domain-containing protein</fullName>
    </recommendedName>
</protein>
<evidence type="ECO:0000259" key="2">
    <source>
        <dbReference type="Pfam" id="PF09835"/>
    </source>
</evidence>
<dbReference type="AlphaFoldDB" id="D9SGP2"/>
<reference evidence="3 4" key="1">
    <citation type="submission" date="2010-08" db="EMBL/GenBank/DDBJ databases">
        <title>Complete sequence of Gallionella capsiferriformans ES-2.</title>
        <authorList>
            <consortium name="US DOE Joint Genome Institute"/>
            <person name="Lucas S."/>
            <person name="Copeland A."/>
            <person name="Lapidus A."/>
            <person name="Cheng J.-F."/>
            <person name="Bruce D."/>
            <person name="Goodwin L."/>
            <person name="Pitluck S."/>
            <person name="Chertkov O."/>
            <person name="Davenport K.W."/>
            <person name="Detter J.C."/>
            <person name="Han C."/>
            <person name="Tapia R."/>
            <person name="Land M."/>
            <person name="Hauser L."/>
            <person name="Chang Y.-J."/>
            <person name="Jeffries C."/>
            <person name="Kyrpides N."/>
            <person name="Ivanova N."/>
            <person name="Mikhailova N."/>
            <person name="Shelobolina E.S."/>
            <person name="Picardal F."/>
            <person name="Roden E."/>
            <person name="Emerson D."/>
            <person name="Woyke T."/>
        </authorList>
    </citation>
    <scope>NUCLEOTIDE SEQUENCE [LARGE SCALE GENOMIC DNA]</scope>
    <source>
        <strain evidence="3 4">ES-2</strain>
    </source>
</reference>
<gene>
    <name evidence="3" type="ordered locus">Galf_1677</name>
</gene>
<dbReference type="PANTHER" id="PTHR40547">
    <property type="entry name" value="SLL0298 PROTEIN"/>
    <property type="match status" value="1"/>
</dbReference>
<dbReference type="KEGG" id="gca:Galf_1677"/>
<name>D9SGP2_GALCS</name>
<dbReference type="STRING" id="395494.Galf_1677"/>
<feature type="domain" description="DUF2062" evidence="2">
    <location>
        <begin position="22"/>
        <end position="170"/>
    </location>
</feature>
<dbReference type="PANTHER" id="PTHR40547:SF1">
    <property type="entry name" value="SLL0298 PROTEIN"/>
    <property type="match status" value="1"/>
</dbReference>
<keyword evidence="1" id="KW-1133">Transmembrane helix</keyword>
<dbReference type="HOGENOM" id="CLU_102912_3_0_4"/>
<accession>D9SGP2</accession>
<dbReference type="OrthoDB" id="5296274at2"/>
<feature type="transmembrane region" description="Helical" evidence="1">
    <location>
        <begin position="138"/>
        <end position="161"/>
    </location>
</feature>